<dbReference type="Proteomes" id="UP000327044">
    <property type="component" value="Unassembled WGS sequence"/>
</dbReference>
<comment type="catalytic activity">
    <reaction evidence="6">
        <text>2'-phospho-[ligated tRNA] + NAD(+) = mature tRNA + ADP-alpha-D-ribose 1'',2''-cyclic phosphate + nicotinamide</text>
        <dbReference type="Rhea" id="RHEA:23324"/>
        <dbReference type="Rhea" id="RHEA-COMP:11106"/>
        <dbReference type="Rhea" id="RHEA-COMP:11107"/>
        <dbReference type="ChEBI" id="CHEBI:17154"/>
        <dbReference type="ChEBI" id="CHEBI:57540"/>
        <dbReference type="ChEBI" id="CHEBI:76596"/>
        <dbReference type="ChEBI" id="CHEBI:82883"/>
        <dbReference type="ChEBI" id="CHEBI:85027"/>
        <dbReference type="EC" id="2.7.1.160"/>
    </reaction>
</comment>
<dbReference type="OrthoDB" id="419694at2759"/>
<reference evidence="7" key="1">
    <citation type="journal article" date="2016" name="Sci. Rep.">
        <title>Molecular characterization of firefly nuptial gifts: a multi-omics approach sheds light on postcopulatory sexual selection.</title>
        <authorList>
            <person name="Al-Wathiqui N."/>
            <person name="Fallon T.R."/>
            <person name="South A."/>
            <person name="Weng J.K."/>
            <person name="Lewis S.M."/>
        </authorList>
    </citation>
    <scope>NUCLEOTIDE SEQUENCE</scope>
</reference>
<evidence type="ECO:0000313" key="8">
    <source>
        <dbReference type="EMBL" id="KAB0799055.1"/>
    </source>
</evidence>
<dbReference type="Pfam" id="PF01885">
    <property type="entry name" value="PTS_2-RNA"/>
    <property type="match status" value="1"/>
</dbReference>
<keyword evidence="4" id="KW-0808">Transferase</keyword>
<dbReference type="AlphaFoldDB" id="A0A1Y1K8Y2"/>
<evidence type="ECO:0000256" key="5">
    <source>
        <dbReference type="ARBA" id="ARBA00023027"/>
    </source>
</evidence>
<evidence type="ECO:0000313" key="7">
    <source>
        <dbReference type="EMBL" id="JAV56165.1"/>
    </source>
</evidence>
<dbReference type="Gene3D" id="1.10.10.970">
    <property type="entry name" value="RNA 2'-phosphotransferase, Tpt1/KptA family, N-terminal domain"/>
    <property type="match status" value="1"/>
</dbReference>
<dbReference type="EC" id="2.7.1.160" evidence="3"/>
<dbReference type="EMBL" id="GEZM01093720">
    <property type="protein sequence ID" value="JAV56165.1"/>
    <property type="molecule type" value="Transcribed_RNA"/>
</dbReference>
<evidence type="ECO:0000256" key="4">
    <source>
        <dbReference type="ARBA" id="ARBA00022679"/>
    </source>
</evidence>
<evidence type="ECO:0000256" key="2">
    <source>
        <dbReference type="ARBA" id="ARBA00009836"/>
    </source>
</evidence>
<comment type="function">
    <text evidence="1">Catalyzes the last step of tRNA splicing, the transfer of the splice junction 2'-phosphate from ligated tRNA to NAD to produce ADP-ribose 1''-2'' cyclic phosphate.</text>
</comment>
<dbReference type="GO" id="GO:0006388">
    <property type="term" value="P:tRNA splicing, via endonucleolytic cleavage and ligation"/>
    <property type="evidence" value="ECO:0007669"/>
    <property type="project" value="TreeGrafter"/>
</dbReference>
<sequence length="210" mass="23924">MEFNRKSTITKDDVRVSKRLSWLLRHGALNEGLHLSTEGFIPLQQILESKGFESVSISDIERIVLNNDKQRFTLRTSETGILEIKANQGHSIDVRRLELTPLTDPKKVQNVIHGTYFQFWKCIKKEGLFRGKRMHIHFSEHLPGAKNISGIRASAEIFIYVDLAKALSQGLKFYISPNNVILSPGNEQGYVKPDYFMKVCRASDGHLVDV</sequence>
<reference evidence="8" key="3">
    <citation type="submission" date="2019-08" db="EMBL/GenBank/DDBJ databases">
        <authorList>
            <consortium name="Photinus pyralis genome working group"/>
            <person name="Fallon T.R."/>
            <person name="Sander Lower S.E."/>
            <person name="Weng J.-K."/>
        </authorList>
    </citation>
    <scope>NUCLEOTIDE SEQUENCE</scope>
    <source>
        <strain evidence="8">1611_PpyrPB1</strain>
        <tissue evidence="8">Whole body</tissue>
    </source>
</reference>
<dbReference type="PANTHER" id="PTHR12684:SF2">
    <property type="entry name" value="TRNA 2'-PHOSPHOTRANSFERASE 1"/>
    <property type="match status" value="1"/>
</dbReference>
<reference evidence="8 9" key="2">
    <citation type="journal article" date="2018" name="Elife">
        <title>Firefly genomes illuminate parallel origins of bioluminescence in beetles.</title>
        <authorList>
            <person name="Fallon T.R."/>
            <person name="Lower S.E."/>
            <person name="Chang C.H."/>
            <person name="Bessho-Uehara M."/>
            <person name="Martin G.J."/>
            <person name="Bewick A.J."/>
            <person name="Behringer M."/>
            <person name="Debat H.J."/>
            <person name="Wong I."/>
            <person name="Day J.C."/>
            <person name="Suvorov A."/>
            <person name="Silva C.J."/>
            <person name="Stanger-Hall K.F."/>
            <person name="Hall D.W."/>
            <person name="Schmitz R.J."/>
            <person name="Nelson D.R."/>
            <person name="Lewis S.M."/>
            <person name="Shigenobu S."/>
            <person name="Bybee S.M."/>
            <person name="Larracuente A.M."/>
            <person name="Oba Y."/>
            <person name="Weng J.K."/>
        </authorList>
    </citation>
    <scope>NUCLEOTIDE SEQUENCE [LARGE SCALE GENOMIC DNA]</scope>
    <source>
        <strain evidence="8">1611_PpyrPB1</strain>
        <tissue evidence="8">Whole body</tissue>
    </source>
</reference>
<keyword evidence="9" id="KW-1185">Reference proteome</keyword>
<dbReference type="InterPro" id="IPR042080">
    <property type="entry name" value="RNA_2'-PTrans_N"/>
</dbReference>
<accession>A0A1Y1K8Y2</accession>
<evidence type="ECO:0000256" key="1">
    <source>
        <dbReference type="ARBA" id="ARBA00003343"/>
    </source>
</evidence>
<dbReference type="FunCoup" id="A0A1Y1K8Y2">
    <property type="interactions" value="211"/>
</dbReference>
<name>A0A1Y1K8Y2_PHOPY</name>
<comment type="similarity">
    <text evidence="2">Belongs to the KptA/TPT1 family.</text>
</comment>
<organism evidence="7">
    <name type="scientific">Photinus pyralis</name>
    <name type="common">Common eastern firefly</name>
    <name type="synonym">Lampyris pyralis</name>
    <dbReference type="NCBI Taxonomy" id="7054"/>
    <lineage>
        <taxon>Eukaryota</taxon>
        <taxon>Metazoa</taxon>
        <taxon>Ecdysozoa</taxon>
        <taxon>Arthropoda</taxon>
        <taxon>Hexapoda</taxon>
        <taxon>Insecta</taxon>
        <taxon>Pterygota</taxon>
        <taxon>Neoptera</taxon>
        <taxon>Endopterygota</taxon>
        <taxon>Coleoptera</taxon>
        <taxon>Polyphaga</taxon>
        <taxon>Elateriformia</taxon>
        <taxon>Elateroidea</taxon>
        <taxon>Lampyridae</taxon>
        <taxon>Lampyrinae</taxon>
        <taxon>Photinus</taxon>
    </lineage>
</organism>
<keyword evidence="5" id="KW-0520">NAD</keyword>
<dbReference type="InterPro" id="IPR002745">
    <property type="entry name" value="Ptrans_KptA/Tpt1"/>
</dbReference>
<evidence type="ECO:0000256" key="6">
    <source>
        <dbReference type="ARBA" id="ARBA00047949"/>
    </source>
</evidence>
<dbReference type="Gene3D" id="3.20.170.30">
    <property type="match status" value="1"/>
</dbReference>
<evidence type="ECO:0000256" key="3">
    <source>
        <dbReference type="ARBA" id="ARBA00012007"/>
    </source>
</evidence>
<dbReference type="EMBL" id="VVIM01000005">
    <property type="protein sequence ID" value="KAB0799055.1"/>
    <property type="molecule type" value="Genomic_DNA"/>
</dbReference>
<dbReference type="SUPFAM" id="SSF56399">
    <property type="entry name" value="ADP-ribosylation"/>
    <property type="match status" value="1"/>
</dbReference>
<gene>
    <name evidence="8" type="ORF">PPYR_06935</name>
</gene>
<dbReference type="InParanoid" id="A0A1Y1K8Y2"/>
<dbReference type="GO" id="GO:0000215">
    <property type="term" value="F:tRNA 2'-phosphotransferase activity"/>
    <property type="evidence" value="ECO:0007669"/>
    <property type="project" value="UniProtKB-EC"/>
</dbReference>
<dbReference type="InterPro" id="IPR042081">
    <property type="entry name" value="RNA_2'-PTrans_C"/>
</dbReference>
<dbReference type="PANTHER" id="PTHR12684">
    <property type="entry name" value="PUTATIVE PHOSPHOTRANSFERASE"/>
    <property type="match status" value="1"/>
</dbReference>
<proteinExistence type="inferred from homology"/>
<evidence type="ECO:0000313" key="9">
    <source>
        <dbReference type="Proteomes" id="UP000327044"/>
    </source>
</evidence>
<protein>
    <recommendedName>
        <fullName evidence="3">2'-phosphotransferase</fullName>
        <ecNumber evidence="3">2.7.1.160</ecNumber>
    </recommendedName>
</protein>